<dbReference type="SUPFAM" id="SSF55681">
    <property type="entry name" value="Class II aaRS and biotin synthetases"/>
    <property type="match status" value="1"/>
</dbReference>
<dbReference type="Proteomes" id="UP000176863">
    <property type="component" value="Unassembled WGS sequence"/>
</dbReference>
<keyword evidence="2" id="KW-0547">Nucleotide-binding</keyword>
<dbReference type="InterPro" id="IPR045864">
    <property type="entry name" value="aa-tRNA-synth_II/BPL/LPL"/>
</dbReference>
<organism evidence="7 8">
    <name type="scientific">Candidatus Kaiserbacteria bacterium RIFCSPHIGHO2_01_FULL_53_29</name>
    <dbReference type="NCBI Taxonomy" id="1798480"/>
    <lineage>
        <taxon>Bacteria</taxon>
        <taxon>Candidatus Kaiseribacteriota</taxon>
    </lineage>
</organism>
<dbReference type="GO" id="GO:0005737">
    <property type="term" value="C:cytoplasm"/>
    <property type="evidence" value="ECO:0007669"/>
    <property type="project" value="TreeGrafter"/>
</dbReference>
<evidence type="ECO:0000256" key="1">
    <source>
        <dbReference type="ARBA" id="ARBA00022598"/>
    </source>
</evidence>
<dbReference type="InterPro" id="IPR036621">
    <property type="entry name" value="Anticodon-bd_dom_sf"/>
</dbReference>
<keyword evidence="5" id="KW-0030">Aminoacyl-tRNA synthetase</keyword>
<dbReference type="PANTHER" id="PTHR10745:SF8">
    <property type="entry name" value="DNA POLYMERASE SUBUNIT GAMMA-2, MITOCHONDRIAL"/>
    <property type="match status" value="1"/>
</dbReference>
<dbReference type="NCBIfam" id="NF003211">
    <property type="entry name" value="PRK04173.1"/>
    <property type="match status" value="1"/>
</dbReference>
<protein>
    <submittedName>
        <fullName evidence="7">Glycine--tRNA ligase</fullName>
    </submittedName>
</protein>
<dbReference type="InterPro" id="IPR006195">
    <property type="entry name" value="aa-tRNA-synth_II"/>
</dbReference>
<dbReference type="AlphaFoldDB" id="A0A1F6CT45"/>
<sequence>MSEVPMERIVSLAKRRGFIYPGSEIYGGLSGTWDYGPLGVELKNNVKQLWWRMFVQDRDDMCGLDAAILMNPRAWEASGHVSGFSDPLVECKKCKRRFRADQAGEACPECGGLFGDVRQFNMMFKTQIGATEDESSISYLRPETAGGIFVNFKNIIDSFHPKLPFGIAQIGKAFRNEIAPRDFLFRSREFEQMEIEYFVHPTQWKGSFEMWRENIHSFNEAVGISRESVHELEVADGDRAHYSKRTIDFEFDFPFGRKELYGLAYRTDFDLFAHSAASGVELSYLDDSPEGGGQRFIPHVIEPSFGVDRTILAILASAYREDGADKDVRTYLKFNKAVAPIKAAVFPLLKNKPELVAKAREVYQMLKKSVPQIMWDDNGNIGKRYRRQDEIGTPYCITIDFETLGELPAGGGSASGGKDTVTIRDRDTGEQQRIAVAELLSVVGAQK</sequence>
<proteinExistence type="predicted"/>
<reference evidence="7 8" key="1">
    <citation type="journal article" date="2016" name="Nat. Commun.">
        <title>Thousands of microbial genomes shed light on interconnected biogeochemical processes in an aquifer system.</title>
        <authorList>
            <person name="Anantharaman K."/>
            <person name="Brown C.T."/>
            <person name="Hug L.A."/>
            <person name="Sharon I."/>
            <person name="Castelle C.J."/>
            <person name="Probst A.J."/>
            <person name="Thomas B.C."/>
            <person name="Singh A."/>
            <person name="Wilkins M.J."/>
            <person name="Karaoz U."/>
            <person name="Brodie E.L."/>
            <person name="Williams K.H."/>
            <person name="Hubbard S.S."/>
            <person name="Banfield J.F."/>
        </authorList>
    </citation>
    <scope>NUCLEOTIDE SEQUENCE [LARGE SCALE GENOMIC DNA]</scope>
</reference>
<evidence type="ECO:0000256" key="5">
    <source>
        <dbReference type="ARBA" id="ARBA00023146"/>
    </source>
</evidence>
<evidence type="ECO:0000256" key="2">
    <source>
        <dbReference type="ARBA" id="ARBA00022741"/>
    </source>
</evidence>
<dbReference type="PANTHER" id="PTHR10745">
    <property type="entry name" value="GLYCYL-TRNA SYNTHETASE/DNA POLYMERASE SUBUNIT GAMMA-2"/>
    <property type="match status" value="1"/>
</dbReference>
<dbReference type="GO" id="GO:0004820">
    <property type="term" value="F:glycine-tRNA ligase activity"/>
    <property type="evidence" value="ECO:0007669"/>
    <property type="project" value="TreeGrafter"/>
</dbReference>
<dbReference type="SUPFAM" id="SSF52954">
    <property type="entry name" value="Class II aaRS ABD-related"/>
    <property type="match status" value="1"/>
</dbReference>
<dbReference type="STRING" id="1798480.A2851_04810"/>
<evidence type="ECO:0000259" key="6">
    <source>
        <dbReference type="PROSITE" id="PS50862"/>
    </source>
</evidence>
<feature type="domain" description="Aminoacyl-transfer RNA synthetases class-II family profile" evidence="6">
    <location>
        <begin position="7"/>
        <end position="347"/>
    </location>
</feature>
<keyword evidence="1 7" id="KW-0436">Ligase</keyword>
<dbReference type="GO" id="GO:0006426">
    <property type="term" value="P:glycyl-tRNA aminoacylation"/>
    <property type="evidence" value="ECO:0007669"/>
    <property type="project" value="TreeGrafter"/>
</dbReference>
<dbReference type="InterPro" id="IPR002314">
    <property type="entry name" value="aa-tRNA-synt_IIb"/>
</dbReference>
<dbReference type="PROSITE" id="PS50862">
    <property type="entry name" value="AA_TRNA_LIGASE_II"/>
    <property type="match status" value="1"/>
</dbReference>
<dbReference type="PRINTS" id="PR01043">
    <property type="entry name" value="TRNASYNTHGLY"/>
</dbReference>
<dbReference type="CDD" id="cd00774">
    <property type="entry name" value="GlyRS-like_core"/>
    <property type="match status" value="1"/>
</dbReference>
<comment type="caution">
    <text evidence="7">The sequence shown here is derived from an EMBL/GenBank/DDBJ whole genome shotgun (WGS) entry which is preliminary data.</text>
</comment>
<dbReference type="Pfam" id="PF00587">
    <property type="entry name" value="tRNA-synt_2b"/>
    <property type="match status" value="1"/>
</dbReference>
<evidence type="ECO:0000313" key="7">
    <source>
        <dbReference type="EMBL" id="OGG52346.1"/>
    </source>
</evidence>
<dbReference type="Pfam" id="PF03129">
    <property type="entry name" value="HGTP_anticodon"/>
    <property type="match status" value="1"/>
</dbReference>
<dbReference type="Gene3D" id="3.40.50.800">
    <property type="entry name" value="Anticodon-binding domain"/>
    <property type="match status" value="1"/>
</dbReference>
<gene>
    <name evidence="7" type="ORF">A2851_04810</name>
</gene>
<evidence type="ECO:0000313" key="8">
    <source>
        <dbReference type="Proteomes" id="UP000176863"/>
    </source>
</evidence>
<dbReference type="InterPro" id="IPR033731">
    <property type="entry name" value="GlyRS-like_core"/>
</dbReference>
<accession>A0A1F6CT45</accession>
<evidence type="ECO:0000256" key="4">
    <source>
        <dbReference type="ARBA" id="ARBA00022917"/>
    </source>
</evidence>
<evidence type="ECO:0000256" key="3">
    <source>
        <dbReference type="ARBA" id="ARBA00022840"/>
    </source>
</evidence>
<name>A0A1F6CT45_9BACT</name>
<dbReference type="InterPro" id="IPR004154">
    <property type="entry name" value="Anticodon-bd"/>
</dbReference>
<dbReference type="InterPro" id="IPR027031">
    <property type="entry name" value="Gly-tRNA_synthase/POLG2"/>
</dbReference>
<dbReference type="EMBL" id="MFKT01000029">
    <property type="protein sequence ID" value="OGG52346.1"/>
    <property type="molecule type" value="Genomic_DNA"/>
</dbReference>
<dbReference type="Gene3D" id="3.30.930.10">
    <property type="entry name" value="Bira Bifunctional Protein, Domain 2"/>
    <property type="match status" value="1"/>
</dbReference>
<keyword evidence="4" id="KW-0648">Protein biosynthesis</keyword>
<dbReference type="GO" id="GO:0005524">
    <property type="term" value="F:ATP binding"/>
    <property type="evidence" value="ECO:0007669"/>
    <property type="project" value="UniProtKB-KW"/>
</dbReference>
<keyword evidence="3" id="KW-0067">ATP-binding</keyword>